<dbReference type="GO" id="GO:0016301">
    <property type="term" value="F:kinase activity"/>
    <property type="evidence" value="ECO:0007669"/>
    <property type="project" value="UniProtKB-KW"/>
</dbReference>
<dbReference type="Gene3D" id="3.30.420.40">
    <property type="match status" value="2"/>
</dbReference>
<dbReference type="Proteomes" id="UP001519362">
    <property type="component" value="Unassembled WGS sequence"/>
</dbReference>
<evidence type="ECO:0000313" key="3">
    <source>
        <dbReference type="Proteomes" id="UP001519362"/>
    </source>
</evidence>
<keyword evidence="3" id="KW-1185">Reference proteome</keyword>
<protein>
    <submittedName>
        <fullName evidence="2">NBD/HSP70 family sugar kinase</fullName>
    </submittedName>
</protein>
<dbReference type="InterPro" id="IPR036390">
    <property type="entry name" value="WH_DNA-bd_sf"/>
</dbReference>
<dbReference type="EMBL" id="JAGIOL010000001">
    <property type="protein sequence ID" value="MBP2436074.1"/>
    <property type="molecule type" value="Genomic_DNA"/>
</dbReference>
<name>A0ABS4ZFM8_9MICO</name>
<keyword evidence="2" id="KW-0418">Kinase</keyword>
<dbReference type="RefSeq" id="WP_241244981.1">
    <property type="nucleotide sequence ID" value="NZ_CP049253.1"/>
</dbReference>
<dbReference type="InterPro" id="IPR000600">
    <property type="entry name" value="ROK"/>
</dbReference>
<dbReference type="Gene3D" id="1.10.10.10">
    <property type="entry name" value="Winged helix-like DNA-binding domain superfamily/Winged helix DNA-binding domain"/>
    <property type="match status" value="1"/>
</dbReference>
<comment type="caution">
    <text evidence="2">The sequence shown here is derived from an EMBL/GenBank/DDBJ whole genome shotgun (WGS) entry which is preliminary data.</text>
</comment>
<dbReference type="InterPro" id="IPR036388">
    <property type="entry name" value="WH-like_DNA-bd_sf"/>
</dbReference>
<accession>A0ABS4ZFM8</accession>
<sequence>MSESETAVARAVLIHGPLSRRDLTARLGLSPASLTRLAKPLLERGLLIELDEVTDGSVGRPSRPLDIAPGLGTFAGVKITGDEIIAVGTDIRAESVAGDERPLSDHAPDAVLALVAATIRGLGLTDLRGVGVSVGGVVQGGVAVFAPFLDWIDVDVRATLEAELGVPVSVENDVVALAEAERWFGAGRGLDGFATITIGAGVGYGLVVAGEVVRTPDATTGTGGHIPLDPYGPVCSDGHRGCAQAMLSAGSITTQVSAALGRAVDYDETLRLAASDHPAARAVVDAAGTALGRFIALAANLSLQSAVVLSGEGIGLFRVAERAVRDALAAGRDAQAAPIDIHVDVSGFRAWARGAAAVAIQESMERMRLG</sequence>
<dbReference type="PANTHER" id="PTHR18964">
    <property type="entry name" value="ROK (REPRESSOR, ORF, KINASE) FAMILY"/>
    <property type="match status" value="1"/>
</dbReference>
<organism evidence="2 3">
    <name type="scientific">Microbacterium amylolyticum</name>
    <dbReference type="NCBI Taxonomy" id="936337"/>
    <lineage>
        <taxon>Bacteria</taxon>
        <taxon>Bacillati</taxon>
        <taxon>Actinomycetota</taxon>
        <taxon>Actinomycetes</taxon>
        <taxon>Micrococcales</taxon>
        <taxon>Microbacteriaceae</taxon>
        <taxon>Microbacterium</taxon>
    </lineage>
</organism>
<dbReference type="SUPFAM" id="SSF46785">
    <property type="entry name" value="Winged helix' DNA-binding domain"/>
    <property type="match status" value="1"/>
</dbReference>
<evidence type="ECO:0000256" key="1">
    <source>
        <dbReference type="ARBA" id="ARBA00006479"/>
    </source>
</evidence>
<proteinExistence type="inferred from homology"/>
<comment type="similarity">
    <text evidence="1">Belongs to the ROK (NagC/XylR) family.</text>
</comment>
<dbReference type="SUPFAM" id="SSF53067">
    <property type="entry name" value="Actin-like ATPase domain"/>
    <property type="match status" value="1"/>
</dbReference>
<gene>
    <name evidence="2" type="ORF">JOF34_000660</name>
</gene>
<evidence type="ECO:0000313" key="2">
    <source>
        <dbReference type="EMBL" id="MBP2436074.1"/>
    </source>
</evidence>
<keyword evidence="2" id="KW-0808">Transferase</keyword>
<reference evidence="2 3" key="1">
    <citation type="submission" date="2021-03" db="EMBL/GenBank/DDBJ databases">
        <title>Sequencing the genomes of 1000 actinobacteria strains.</title>
        <authorList>
            <person name="Klenk H.-P."/>
        </authorList>
    </citation>
    <scope>NUCLEOTIDE SEQUENCE [LARGE SCALE GENOMIC DNA]</scope>
    <source>
        <strain evidence="2 3">DSM 24221</strain>
    </source>
</reference>
<dbReference type="Pfam" id="PF00480">
    <property type="entry name" value="ROK"/>
    <property type="match status" value="1"/>
</dbReference>
<dbReference type="InterPro" id="IPR043129">
    <property type="entry name" value="ATPase_NBD"/>
</dbReference>
<dbReference type="PANTHER" id="PTHR18964:SF149">
    <property type="entry name" value="BIFUNCTIONAL UDP-N-ACETYLGLUCOSAMINE 2-EPIMERASE_N-ACETYLMANNOSAMINE KINASE"/>
    <property type="match status" value="1"/>
</dbReference>